<dbReference type="Proteomes" id="UP000243589">
    <property type="component" value="Unassembled WGS sequence"/>
</dbReference>
<proteinExistence type="predicted"/>
<gene>
    <name evidence="2" type="primary">polC_2</name>
    <name evidence="2" type="ORF">Bravens_01452</name>
</gene>
<name>A0A150H8H2_9MICO</name>
<keyword evidence="2" id="KW-0808">Transferase</keyword>
<reference evidence="2 3" key="1">
    <citation type="submission" date="2016-01" db="EMBL/GenBank/DDBJ databases">
        <title>Use of Whole Genome Sequencing to ascertain that Brevibacterium massiliense (Roux, Raoult 2009) is a later heterotypic synonym of Brevibacterium ravenspurgense (Mages 2008).</title>
        <authorList>
            <person name="Bernier A.-M."/>
            <person name="Burdz T."/>
            <person name="Huynh C."/>
            <person name="Pachecho A.L."/>
            <person name="Wiebe D."/>
            <person name="Bonner C."/>
            <person name="Bernard K."/>
        </authorList>
    </citation>
    <scope>NUCLEOTIDE SEQUENCE [LARGE SCALE GENOMIC DNA]</scope>
    <source>
        <strain evidence="2 3">CCUG56047</strain>
    </source>
</reference>
<accession>A0A150H8H2</accession>
<keyword evidence="3" id="KW-1185">Reference proteome</keyword>
<dbReference type="InterPro" id="IPR052018">
    <property type="entry name" value="PHP_domain"/>
</dbReference>
<dbReference type="GO" id="GO:0003887">
    <property type="term" value="F:DNA-directed DNA polymerase activity"/>
    <property type="evidence" value="ECO:0007669"/>
    <property type="project" value="UniProtKB-EC"/>
</dbReference>
<protein>
    <submittedName>
        <fullName evidence="2">DNA polymerase III PolC-type</fullName>
        <ecNumber evidence="2">2.7.7.7</ecNumber>
    </submittedName>
</protein>
<dbReference type="Gene3D" id="1.10.150.650">
    <property type="match status" value="1"/>
</dbReference>
<dbReference type="InterPro" id="IPR016195">
    <property type="entry name" value="Pol/histidinol_Pase-like"/>
</dbReference>
<dbReference type="EMBL" id="LQQC01000010">
    <property type="protein sequence ID" value="KXZ58403.1"/>
    <property type="molecule type" value="Genomic_DNA"/>
</dbReference>
<dbReference type="CDD" id="cd07438">
    <property type="entry name" value="PHP_HisPPase_AMP"/>
    <property type="match status" value="1"/>
</dbReference>
<dbReference type="EC" id="2.7.7.7" evidence="2"/>
<dbReference type="GO" id="GO:0004534">
    <property type="term" value="F:5'-3' RNA exonuclease activity"/>
    <property type="evidence" value="ECO:0007669"/>
    <property type="project" value="TreeGrafter"/>
</dbReference>
<dbReference type="SUPFAM" id="SSF89550">
    <property type="entry name" value="PHP domain-like"/>
    <property type="match status" value="1"/>
</dbReference>
<organism evidence="2 3">
    <name type="scientific">Brevibacterium ravenspurgense</name>
    <dbReference type="NCBI Taxonomy" id="479117"/>
    <lineage>
        <taxon>Bacteria</taxon>
        <taxon>Bacillati</taxon>
        <taxon>Actinomycetota</taxon>
        <taxon>Actinomycetes</taxon>
        <taxon>Micrococcales</taxon>
        <taxon>Brevibacteriaceae</taxon>
        <taxon>Brevibacterium</taxon>
    </lineage>
</organism>
<dbReference type="RefSeq" id="WP_061942457.1">
    <property type="nucleotide sequence ID" value="NZ_LPXW01000031.1"/>
</dbReference>
<comment type="caution">
    <text evidence="2">The sequence shown here is derived from an EMBL/GenBank/DDBJ whole genome shotgun (WGS) entry which is preliminary data.</text>
</comment>
<sequence>MSIDLHTHSSFSDGTQTPEELLKEAAQVGLETVGLTDHDTVRGWADAAVAAKREGISLVRGMEVSCKHDGVTVHLLSYLHNPDGAELSAAVADMRKARLERGQRMVELLSRDYPLKWDDLLAVVGPEATIGRPHIADALVAGGFAADRSAAFAHLLSPRGPYYVPIPAISAIDAVRMVHDAGGVAVFAHPLASARGRVLGDAAIAELIEAGLDGLEIDHRDNPPEGRRRLRRMAAEHDLIVTGSSDYHGAGKPNRLGENITEPEQLERIAERARGVEVLHA</sequence>
<keyword evidence="2" id="KW-0548">Nucleotidyltransferase</keyword>
<dbReference type="InterPro" id="IPR004013">
    <property type="entry name" value="PHP_dom"/>
</dbReference>
<dbReference type="GO" id="GO:0035312">
    <property type="term" value="F:5'-3' DNA exonuclease activity"/>
    <property type="evidence" value="ECO:0007669"/>
    <property type="project" value="TreeGrafter"/>
</dbReference>
<dbReference type="SMART" id="SM00481">
    <property type="entry name" value="POLIIIAc"/>
    <property type="match status" value="1"/>
</dbReference>
<dbReference type="PANTHER" id="PTHR42924">
    <property type="entry name" value="EXONUCLEASE"/>
    <property type="match status" value="1"/>
</dbReference>
<evidence type="ECO:0000313" key="3">
    <source>
        <dbReference type="Proteomes" id="UP000243589"/>
    </source>
</evidence>
<dbReference type="PANTHER" id="PTHR42924:SF3">
    <property type="entry name" value="POLYMERASE_HISTIDINOL PHOSPHATASE N-TERMINAL DOMAIN-CONTAINING PROTEIN"/>
    <property type="match status" value="1"/>
</dbReference>
<dbReference type="Pfam" id="PF02811">
    <property type="entry name" value="PHP"/>
    <property type="match status" value="1"/>
</dbReference>
<evidence type="ECO:0000259" key="1">
    <source>
        <dbReference type="SMART" id="SM00481"/>
    </source>
</evidence>
<dbReference type="Gene3D" id="3.20.20.140">
    <property type="entry name" value="Metal-dependent hydrolases"/>
    <property type="match status" value="1"/>
</dbReference>
<dbReference type="PATRIC" id="fig|479117.4.peg.1439"/>
<evidence type="ECO:0000313" key="2">
    <source>
        <dbReference type="EMBL" id="KXZ58403.1"/>
    </source>
</evidence>
<feature type="domain" description="Polymerase/histidinol phosphatase N-terminal" evidence="1">
    <location>
        <begin position="3"/>
        <end position="68"/>
    </location>
</feature>
<dbReference type="InterPro" id="IPR003141">
    <property type="entry name" value="Pol/His_phosphatase_N"/>
</dbReference>
<dbReference type="AlphaFoldDB" id="A0A150H8H2"/>